<protein>
    <submittedName>
        <fullName evidence="2">Uncharacterized protein</fullName>
    </submittedName>
</protein>
<keyword evidence="1" id="KW-0812">Transmembrane</keyword>
<sequence>MNISTAQPHSRWRRSRHVITLLLCLLVASALAFSLDGYTLSSSAYAWYMVVIRAAVYGLALWRAKRYAFGIALALMLNELILLTQYVDLGAFSW</sequence>
<feature type="transmembrane region" description="Helical" evidence="1">
    <location>
        <begin position="67"/>
        <end position="87"/>
    </location>
</feature>
<proteinExistence type="predicted"/>
<organism evidence="2">
    <name type="scientific">Vibrio sp. FF_307</name>
    <dbReference type="NCBI Taxonomy" id="1652834"/>
    <lineage>
        <taxon>Bacteria</taxon>
        <taxon>Pseudomonadati</taxon>
        <taxon>Pseudomonadota</taxon>
        <taxon>Gammaproteobacteria</taxon>
        <taxon>Vibrionales</taxon>
        <taxon>Vibrionaceae</taxon>
        <taxon>Vibrio</taxon>
    </lineage>
</organism>
<name>A0A0H3ZQR6_9VIBR</name>
<reference evidence="2" key="1">
    <citation type="journal article" date="2015" name="MBio">
        <title>Eco-Evolutionary Dynamics of Episomes among Ecologically Cohesive Bacterial Populations.</title>
        <authorList>
            <person name="Xue H."/>
            <person name="Cordero O.X."/>
            <person name="Camas F.M."/>
            <person name="Trimble W."/>
            <person name="Meyer F."/>
            <person name="Guglielmini J."/>
            <person name="Rocha E.P."/>
            <person name="Polz M.F."/>
        </authorList>
    </citation>
    <scope>NUCLEOTIDE SEQUENCE</scope>
    <source>
        <strain evidence="2">FF_307</strain>
    </source>
</reference>
<dbReference type="AlphaFoldDB" id="A0A0H3ZQR6"/>
<feature type="transmembrane region" description="Helical" evidence="1">
    <location>
        <begin position="44"/>
        <end position="62"/>
    </location>
</feature>
<accession>A0A0H3ZQR6</accession>
<keyword evidence="1" id="KW-0472">Membrane</keyword>
<evidence type="ECO:0000313" key="2">
    <source>
        <dbReference type="EMBL" id="AKN36782.1"/>
    </source>
</evidence>
<evidence type="ECO:0000256" key="1">
    <source>
        <dbReference type="SAM" id="Phobius"/>
    </source>
</evidence>
<keyword evidence="1" id="KW-1133">Transmembrane helix</keyword>
<dbReference type="EMBL" id="KP795512">
    <property type="protein sequence ID" value="AKN36782.1"/>
    <property type="molecule type" value="Genomic_DNA"/>
</dbReference>